<evidence type="ECO:0000313" key="5">
    <source>
        <dbReference type="Proteomes" id="UP000243579"/>
    </source>
</evidence>
<dbReference type="PROSITE" id="PS50076">
    <property type="entry name" value="DNAJ_2"/>
    <property type="match status" value="1"/>
</dbReference>
<dbReference type="CDD" id="cd06257">
    <property type="entry name" value="DnaJ"/>
    <property type="match status" value="1"/>
</dbReference>
<feature type="compositionally biased region" description="Basic and acidic residues" evidence="2">
    <location>
        <begin position="569"/>
        <end position="581"/>
    </location>
</feature>
<dbReference type="InterPro" id="IPR036869">
    <property type="entry name" value="J_dom_sf"/>
</dbReference>
<feature type="domain" description="J" evidence="3">
    <location>
        <begin position="885"/>
        <end position="942"/>
    </location>
</feature>
<dbReference type="Proteomes" id="UP000243579">
    <property type="component" value="Unassembled WGS sequence"/>
</dbReference>
<dbReference type="STRING" id="1202772.A0A1V9ZRU8"/>
<feature type="region of interest" description="Disordered" evidence="2">
    <location>
        <begin position="1"/>
        <end position="33"/>
    </location>
</feature>
<dbReference type="InterPro" id="IPR001623">
    <property type="entry name" value="DnaJ_domain"/>
</dbReference>
<feature type="compositionally biased region" description="Polar residues" evidence="2">
    <location>
        <begin position="1"/>
        <end position="13"/>
    </location>
</feature>
<feature type="compositionally biased region" description="Basic and acidic residues" evidence="2">
    <location>
        <begin position="15"/>
        <end position="33"/>
    </location>
</feature>
<accession>A0A1V9ZRU8</accession>
<gene>
    <name evidence="4" type="ORF">ACHHYP_02839</name>
</gene>
<name>A0A1V9ZRU8_ACHHY</name>
<sequence length="946" mass="105143">MKTSSSGHHTNAGTLRKETTALDTSTDRGADENERLAHGNRALRLAKAHLKQDRYIAREIKRESRILEAKALQWSQAARERKRLHSLHMVTDAAVTLQCLAMVQPLSRSAKQQQMQAIERAKEIAVAQIQQIPTDASQRRRRIRSFESKMRQSVRQPSPALDTPAPIPRERTQGSPLFYLYPWHDMGRYSKAQLEHMLLHPADIELLNKVATECLVAILEHGRHPLHLPRAAPFLHEMAFAAHVVGAHAYAQAELKQPSLLFPLPIFEKARVTTTVRALRTRIVSIPGHFQDDRFPGQAALVDATIHASPEVLHHVARWTTAPPPATTAAQLQSDFCEVSAWLQRLLVETASGTGLAFVSNAVKAMCVRLLALVQASLLQQWASWAADEPEWFALNRKHLEGLVPVSAHLDAAVAAVVKPAGRATLAARDPKWLQAHVEHFTIADARGCLLSEEVLAAYRDEMSTHAETLRYIEYVRMDHAVNKAWDPTVRLNVLLNEAAQRLDALTKELLLHEWCVSFIQNKIRNRHRIASPMRRPIKDEAIDHEAKQGDKSLEDQPSAPAIAQQAPVDEHDPANEHDPADDAAEVDPDASDDGEACSPTATGKLKDTDKSWVDGPQATESDLDEAPRRRCTIDLTNDEDAVEFHYEDVSMSEEEEPAPAAPPEPPRASVIDISDASESEDTPGPAGRFVLVPNTDEPKPARRTDSDGDKAPTDTDEERPGSPPRRKRSVGAVPLPSNKRPCDARTRFRPKPNAAIDLLCQQAMARMLHAIETDLGCATGCGHNSSCPRCKRCERHCPCRPARAPTPVRRPMPPPRPASPSFMPTDRLRTEQEYVFKAAADRVRRRLRVMDPTAPAMRNYVRCLEGPTLWSAQRIVGLWSGSKDAYGVLGVPRHATWSTVKNQYRTLVLKLHPDKSANTPENVSAFMAVNAAYKRLRATFQPSAT</sequence>
<feature type="compositionally biased region" description="Low complexity" evidence="2">
    <location>
        <begin position="557"/>
        <end position="568"/>
    </location>
</feature>
<dbReference type="Pfam" id="PF00226">
    <property type="entry name" value="DnaJ"/>
    <property type="match status" value="1"/>
</dbReference>
<comment type="caution">
    <text evidence="4">The sequence shown here is derived from an EMBL/GenBank/DDBJ whole genome shotgun (WGS) entry which is preliminary data.</text>
</comment>
<keyword evidence="1" id="KW-0143">Chaperone</keyword>
<evidence type="ECO:0000259" key="3">
    <source>
        <dbReference type="PROSITE" id="PS50076"/>
    </source>
</evidence>
<dbReference type="Gene3D" id="1.10.287.110">
    <property type="entry name" value="DnaJ domain"/>
    <property type="match status" value="1"/>
</dbReference>
<dbReference type="PANTHER" id="PTHR44360">
    <property type="entry name" value="DNAJ HOMOLOG SUBFAMILY B MEMBER 9"/>
    <property type="match status" value="1"/>
</dbReference>
<reference evidence="4 5" key="1">
    <citation type="journal article" date="2014" name="Genome Biol. Evol.">
        <title>The secreted proteins of Achlya hypogyna and Thraustotheca clavata identify the ancestral oomycete secretome and reveal gene acquisitions by horizontal gene transfer.</title>
        <authorList>
            <person name="Misner I."/>
            <person name="Blouin N."/>
            <person name="Leonard G."/>
            <person name="Richards T.A."/>
            <person name="Lane C.E."/>
        </authorList>
    </citation>
    <scope>NUCLEOTIDE SEQUENCE [LARGE SCALE GENOMIC DNA]</scope>
    <source>
        <strain evidence="4 5">ATCC 48635</strain>
    </source>
</reference>
<dbReference type="EMBL" id="JNBR01000025">
    <property type="protein sequence ID" value="OQS00734.1"/>
    <property type="molecule type" value="Genomic_DNA"/>
</dbReference>
<feature type="compositionally biased region" description="Acidic residues" evidence="2">
    <location>
        <begin position="582"/>
        <end position="596"/>
    </location>
</feature>
<proteinExistence type="predicted"/>
<dbReference type="GO" id="GO:0036503">
    <property type="term" value="P:ERAD pathway"/>
    <property type="evidence" value="ECO:0007669"/>
    <property type="project" value="TreeGrafter"/>
</dbReference>
<dbReference type="AlphaFoldDB" id="A0A1V9ZRU8"/>
<keyword evidence="5" id="KW-1185">Reference proteome</keyword>
<dbReference type="OrthoDB" id="77439at2759"/>
<evidence type="ECO:0000256" key="1">
    <source>
        <dbReference type="ARBA" id="ARBA00023186"/>
    </source>
</evidence>
<organism evidence="4 5">
    <name type="scientific">Achlya hypogyna</name>
    <name type="common">Oomycete</name>
    <name type="synonym">Protoachlya hypogyna</name>
    <dbReference type="NCBI Taxonomy" id="1202772"/>
    <lineage>
        <taxon>Eukaryota</taxon>
        <taxon>Sar</taxon>
        <taxon>Stramenopiles</taxon>
        <taxon>Oomycota</taxon>
        <taxon>Saprolegniomycetes</taxon>
        <taxon>Saprolegniales</taxon>
        <taxon>Achlyaceae</taxon>
        <taxon>Achlya</taxon>
    </lineage>
</organism>
<feature type="region of interest" description="Disordered" evidence="2">
    <location>
        <begin position="547"/>
        <end position="748"/>
    </location>
</feature>
<dbReference type="InterPro" id="IPR051948">
    <property type="entry name" value="Hsp70_co-chaperone_J-domain"/>
</dbReference>
<feature type="compositionally biased region" description="Basic and acidic residues" evidence="2">
    <location>
        <begin position="697"/>
        <end position="714"/>
    </location>
</feature>
<evidence type="ECO:0000313" key="4">
    <source>
        <dbReference type="EMBL" id="OQS00734.1"/>
    </source>
</evidence>
<dbReference type="GO" id="GO:0051087">
    <property type="term" value="F:protein-folding chaperone binding"/>
    <property type="evidence" value="ECO:0007669"/>
    <property type="project" value="TreeGrafter"/>
</dbReference>
<evidence type="ECO:0000256" key="2">
    <source>
        <dbReference type="SAM" id="MobiDB-lite"/>
    </source>
</evidence>
<protein>
    <recommendedName>
        <fullName evidence="3">J domain-containing protein</fullName>
    </recommendedName>
</protein>
<dbReference type="SMART" id="SM00271">
    <property type="entry name" value="DnaJ"/>
    <property type="match status" value="1"/>
</dbReference>
<feature type="region of interest" description="Disordered" evidence="2">
    <location>
        <begin position="147"/>
        <end position="170"/>
    </location>
</feature>
<dbReference type="PANTHER" id="PTHR44360:SF1">
    <property type="entry name" value="DNAJ HOMOLOG SUBFAMILY B MEMBER 9"/>
    <property type="match status" value="1"/>
</dbReference>
<dbReference type="GO" id="GO:0005783">
    <property type="term" value="C:endoplasmic reticulum"/>
    <property type="evidence" value="ECO:0007669"/>
    <property type="project" value="TreeGrafter"/>
</dbReference>
<dbReference type="SUPFAM" id="SSF46565">
    <property type="entry name" value="Chaperone J-domain"/>
    <property type="match status" value="1"/>
</dbReference>
<dbReference type="GO" id="GO:0051787">
    <property type="term" value="F:misfolded protein binding"/>
    <property type="evidence" value="ECO:0007669"/>
    <property type="project" value="TreeGrafter"/>
</dbReference>